<evidence type="ECO:0000256" key="1">
    <source>
        <dbReference type="ARBA" id="ARBA00022473"/>
    </source>
</evidence>
<feature type="domain" description="FZ" evidence="7">
    <location>
        <begin position="166"/>
        <end position="299"/>
    </location>
</feature>
<feature type="transmembrane region" description="Helical" evidence="5">
    <location>
        <begin position="330"/>
        <end position="354"/>
    </location>
</feature>
<keyword evidence="5" id="KW-1133">Transmembrane helix</keyword>
<keyword evidence="5" id="KW-0812">Transmembrane</keyword>
<feature type="compositionally biased region" description="Basic and acidic residues" evidence="4">
    <location>
        <begin position="544"/>
        <end position="568"/>
    </location>
</feature>
<feature type="chain" id="PRO_5002713108" description="FZ domain-containing protein" evidence="6">
    <location>
        <begin position="22"/>
        <end position="568"/>
    </location>
</feature>
<evidence type="ECO:0000256" key="3">
    <source>
        <dbReference type="PROSITE-ProRule" id="PRU00090"/>
    </source>
</evidence>
<dbReference type="Pfam" id="PF01392">
    <property type="entry name" value="Fz"/>
    <property type="match status" value="2"/>
</dbReference>
<accession>A7SUE7</accession>
<evidence type="ECO:0000256" key="5">
    <source>
        <dbReference type="SAM" id="Phobius"/>
    </source>
</evidence>
<dbReference type="InParanoid" id="A7SUE7"/>
<evidence type="ECO:0000256" key="2">
    <source>
        <dbReference type="ARBA" id="ARBA00023157"/>
    </source>
</evidence>
<organism evidence="8 9">
    <name type="scientific">Nematostella vectensis</name>
    <name type="common">Starlet sea anemone</name>
    <dbReference type="NCBI Taxonomy" id="45351"/>
    <lineage>
        <taxon>Eukaryota</taxon>
        <taxon>Metazoa</taxon>
        <taxon>Cnidaria</taxon>
        <taxon>Anthozoa</taxon>
        <taxon>Hexacorallia</taxon>
        <taxon>Actiniaria</taxon>
        <taxon>Edwardsiidae</taxon>
        <taxon>Nematostella</taxon>
    </lineage>
</organism>
<evidence type="ECO:0000313" key="9">
    <source>
        <dbReference type="Proteomes" id="UP000001593"/>
    </source>
</evidence>
<dbReference type="InterPro" id="IPR020067">
    <property type="entry name" value="Frizzled_dom"/>
</dbReference>
<evidence type="ECO:0000259" key="7">
    <source>
        <dbReference type="PROSITE" id="PS50038"/>
    </source>
</evidence>
<dbReference type="InterPro" id="IPR015526">
    <property type="entry name" value="Frizzled/SFRP"/>
</dbReference>
<dbReference type="PANTHER" id="PTHR11309">
    <property type="entry name" value="FRIZZLED"/>
    <property type="match status" value="1"/>
</dbReference>
<name>A7SUE7_NEMVE</name>
<gene>
    <name evidence="8" type="ORF">NEMVEDRAFT_v1g217653</name>
</gene>
<evidence type="ECO:0000256" key="4">
    <source>
        <dbReference type="SAM" id="MobiDB-lite"/>
    </source>
</evidence>
<comment type="caution">
    <text evidence="3">Lacks conserved residue(s) required for the propagation of feature annotation.</text>
</comment>
<dbReference type="OMA" id="LTHACKE"/>
<dbReference type="GO" id="GO:0005886">
    <property type="term" value="C:plasma membrane"/>
    <property type="evidence" value="ECO:0000318"/>
    <property type="project" value="GO_Central"/>
</dbReference>
<keyword evidence="1" id="KW-0217">Developmental protein</keyword>
<dbReference type="AlphaFoldDB" id="A7SUE7"/>
<dbReference type="Proteomes" id="UP000001593">
    <property type="component" value="Unassembled WGS sequence"/>
</dbReference>
<dbReference type="InterPro" id="IPR036790">
    <property type="entry name" value="Frizzled_dom_sf"/>
</dbReference>
<keyword evidence="2" id="KW-1015">Disulfide bond</keyword>
<dbReference type="GO" id="GO:0035567">
    <property type="term" value="P:non-canonical Wnt signaling pathway"/>
    <property type="evidence" value="ECO:0000318"/>
    <property type="project" value="GO_Central"/>
</dbReference>
<feature type="domain" description="FZ" evidence="7">
    <location>
        <begin position="20"/>
        <end position="147"/>
    </location>
</feature>
<dbReference type="GO" id="GO:0060070">
    <property type="term" value="P:canonical Wnt signaling pathway"/>
    <property type="evidence" value="ECO:0000318"/>
    <property type="project" value="GO_Central"/>
</dbReference>
<dbReference type="SUPFAM" id="SSF63501">
    <property type="entry name" value="Frizzled cysteine-rich domain"/>
    <property type="match status" value="2"/>
</dbReference>
<dbReference type="EMBL" id="DS469812">
    <property type="protein sequence ID" value="EDO32663.1"/>
    <property type="molecule type" value="Genomic_DNA"/>
</dbReference>
<feature type="signal peptide" evidence="6">
    <location>
        <begin position="1"/>
        <end position="21"/>
    </location>
</feature>
<keyword evidence="6" id="KW-0732">Signal</keyword>
<dbReference type="GO" id="GO:0042813">
    <property type="term" value="F:Wnt receptor activity"/>
    <property type="evidence" value="ECO:0000318"/>
    <property type="project" value="GO_Central"/>
</dbReference>
<proteinExistence type="predicted"/>
<reference evidence="8 9" key="1">
    <citation type="journal article" date="2007" name="Science">
        <title>Sea anemone genome reveals ancestral eumetazoan gene repertoire and genomic organization.</title>
        <authorList>
            <person name="Putnam N.H."/>
            <person name="Srivastava M."/>
            <person name="Hellsten U."/>
            <person name="Dirks B."/>
            <person name="Chapman J."/>
            <person name="Salamov A."/>
            <person name="Terry A."/>
            <person name="Shapiro H."/>
            <person name="Lindquist E."/>
            <person name="Kapitonov V.V."/>
            <person name="Jurka J."/>
            <person name="Genikhovich G."/>
            <person name="Grigoriev I.V."/>
            <person name="Lucas S.M."/>
            <person name="Steele R.E."/>
            <person name="Finnerty J.R."/>
            <person name="Technau U."/>
            <person name="Martindale M.Q."/>
            <person name="Rokhsar D.S."/>
        </authorList>
    </citation>
    <scope>NUCLEOTIDE SEQUENCE [LARGE SCALE GENOMIC DNA]</scope>
    <source>
        <strain evidence="9">CH2 X CH6</strain>
    </source>
</reference>
<dbReference type="CDD" id="cd07066">
    <property type="entry name" value="CRD_FZ"/>
    <property type="match status" value="2"/>
</dbReference>
<keyword evidence="5" id="KW-0472">Membrane</keyword>
<dbReference type="HOGENOM" id="CLU_480046_0_0_1"/>
<evidence type="ECO:0000313" key="8">
    <source>
        <dbReference type="EMBL" id="EDO32663.1"/>
    </source>
</evidence>
<dbReference type="Gene3D" id="1.10.2000.10">
    <property type="entry name" value="Frizzled cysteine-rich domain"/>
    <property type="match status" value="2"/>
</dbReference>
<evidence type="ECO:0000256" key="6">
    <source>
        <dbReference type="SAM" id="SignalP"/>
    </source>
</evidence>
<dbReference type="GO" id="GO:0017147">
    <property type="term" value="F:Wnt-protein binding"/>
    <property type="evidence" value="ECO:0000318"/>
    <property type="project" value="GO_Central"/>
</dbReference>
<feature type="region of interest" description="Disordered" evidence="4">
    <location>
        <begin position="525"/>
        <end position="568"/>
    </location>
</feature>
<sequence length="568" mass="64701">MDSRSILFALMTICCFHAIEATQTCRPMEDTIFEGCMSSGYNTTFPIPPNIDLSGRAKSFVKYFINYFMRRMENCSVAAMGESVLCSMFAPYCRPQDSEPFLPCRRVCSEFLKRCVGDIDFFYLEYYASSCTLLPNATADSGKCFEPQGFHYHYNASTKGLLENECSPLIFPMCKSIGYSHTSISLSTQLKVYNIFYEKNFTNTSEDAVVKPGSTVDNWQGFFKNFSQCSLNLKKFFCGDLFPPCFPDEGLQYYTLCQSFCYDISVKCPEVLNTVYGPWLSGCELLASGNTSHGYCRTSSWPPPMTWLKWFQDYQMPSPPPSQNKPAVQVLVVAVAVIVPIILIVLIILGVLAWRQHRLPTICLRGQDKEDLSKIPLFRYTANEKRIRLEIAMSRRTLEWRADLNGEYKTDEIKKLVDDGFSQFTKQRQRHLESHVGNRQALCPGLKNERYIPLSNAPGKKESLLKDGTSTYWFCRRGITCTCIMNPYDLTHACKECIKIRNVLNLAVIRAQKRTIAVEASGFPPTKSKKMNDRYKKQVGGKAEVGRKAKERQRVRSIGDGEQRLKRG</sequence>
<protein>
    <recommendedName>
        <fullName evidence="7">FZ domain-containing protein</fullName>
    </recommendedName>
</protein>
<keyword evidence="9" id="KW-1185">Reference proteome</keyword>
<dbReference type="PROSITE" id="PS50038">
    <property type="entry name" value="FZ"/>
    <property type="match status" value="2"/>
</dbReference>